<reference evidence="1 2" key="1">
    <citation type="submission" date="2020-08" db="EMBL/GenBank/DDBJ databases">
        <title>Genomic Encyclopedia of Type Strains, Phase IV (KMG-IV): sequencing the most valuable type-strain genomes for metagenomic binning, comparative biology and taxonomic classification.</title>
        <authorList>
            <person name="Goeker M."/>
        </authorList>
    </citation>
    <scope>NUCLEOTIDE SEQUENCE [LARGE SCALE GENOMIC DNA]</scope>
    <source>
        <strain evidence="1 2">DSM 15867</strain>
    </source>
</reference>
<accession>A0A7W7EYN2</accession>
<dbReference type="AlphaFoldDB" id="A0A7W7EYN2"/>
<organism evidence="1 2">
    <name type="scientific">Sphingomonas abaci</name>
    <dbReference type="NCBI Taxonomy" id="237611"/>
    <lineage>
        <taxon>Bacteria</taxon>
        <taxon>Pseudomonadati</taxon>
        <taxon>Pseudomonadota</taxon>
        <taxon>Alphaproteobacteria</taxon>
        <taxon>Sphingomonadales</taxon>
        <taxon>Sphingomonadaceae</taxon>
        <taxon>Sphingomonas</taxon>
    </lineage>
</organism>
<dbReference type="Proteomes" id="UP000574769">
    <property type="component" value="Unassembled WGS sequence"/>
</dbReference>
<keyword evidence="2" id="KW-1185">Reference proteome</keyword>
<protein>
    <submittedName>
        <fullName evidence="1">Uncharacterized protein</fullName>
    </submittedName>
</protein>
<name>A0A7W7EYN2_9SPHN</name>
<sequence length="67" mass="7572">MADDVILSCDAALLTGPAPDTRLARPDHVWLVVEIAETTRLRGLKIKRIAYATVGVPVYRRSRLQWR</sequence>
<dbReference type="RefSeq" id="WP_343059024.1">
    <property type="nucleotide sequence ID" value="NZ_JACHNY010000004.1"/>
</dbReference>
<dbReference type="EMBL" id="JACHNY010000004">
    <property type="protein sequence ID" value="MBB4618229.1"/>
    <property type="molecule type" value="Genomic_DNA"/>
</dbReference>
<evidence type="ECO:0000313" key="2">
    <source>
        <dbReference type="Proteomes" id="UP000574769"/>
    </source>
</evidence>
<gene>
    <name evidence="1" type="ORF">GGQ96_002365</name>
</gene>
<evidence type="ECO:0000313" key="1">
    <source>
        <dbReference type="EMBL" id="MBB4618229.1"/>
    </source>
</evidence>
<proteinExistence type="predicted"/>
<comment type="caution">
    <text evidence="1">The sequence shown here is derived from an EMBL/GenBank/DDBJ whole genome shotgun (WGS) entry which is preliminary data.</text>
</comment>